<evidence type="ECO:0000256" key="1">
    <source>
        <dbReference type="ARBA" id="ARBA00004604"/>
    </source>
</evidence>
<gene>
    <name evidence="15" type="ORF">NLU13_6593</name>
</gene>
<dbReference type="Pfam" id="PF00270">
    <property type="entry name" value="DEAD"/>
    <property type="match status" value="1"/>
</dbReference>
<name>A0AA39GIM4_SARSR</name>
<evidence type="ECO:0000256" key="10">
    <source>
        <dbReference type="RuleBase" id="RU365068"/>
    </source>
</evidence>
<dbReference type="EC" id="3.6.4.13" evidence="10"/>
<feature type="domain" description="Helicase C-terminal" evidence="13">
    <location>
        <begin position="505"/>
        <end position="661"/>
    </location>
</feature>
<dbReference type="InterPro" id="IPR014014">
    <property type="entry name" value="RNA_helicase_DEAD_Q_motif"/>
</dbReference>
<dbReference type="AlphaFoldDB" id="A0AA39GIM4"/>
<dbReference type="SUPFAM" id="SSF52540">
    <property type="entry name" value="P-loop containing nucleoside triphosphate hydrolases"/>
    <property type="match status" value="1"/>
</dbReference>
<dbReference type="GO" id="GO:0005730">
    <property type="term" value="C:nucleolus"/>
    <property type="evidence" value="ECO:0007669"/>
    <property type="project" value="UniProtKB-SubCell"/>
</dbReference>
<comment type="subcellular location">
    <subcellularLocation>
        <location evidence="1">Nucleus</location>
        <location evidence="1">Nucleolus</location>
    </subcellularLocation>
</comment>
<evidence type="ECO:0000256" key="2">
    <source>
        <dbReference type="ARBA" id="ARBA00022552"/>
    </source>
</evidence>
<feature type="domain" description="Helicase ATP-binding" evidence="12">
    <location>
        <begin position="251"/>
        <end position="459"/>
    </location>
</feature>
<dbReference type="GO" id="GO:0016787">
    <property type="term" value="F:hydrolase activity"/>
    <property type="evidence" value="ECO:0007669"/>
    <property type="project" value="UniProtKB-KW"/>
</dbReference>
<feature type="compositionally biased region" description="Basic residues" evidence="11">
    <location>
        <begin position="19"/>
        <end position="36"/>
    </location>
</feature>
<comment type="caution">
    <text evidence="15">The sequence shown here is derived from an EMBL/GenBank/DDBJ whole genome shotgun (WGS) entry which is preliminary data.</text>
</comment>
<dbReference type="InterPro" id="IPR027417">
    <property type="entry name" value="P-loop_NTPase"/>
</dbReference>
<reference evidence="15" key="1">
    <citation type="submission" date="2022-10" db="EMBL/GenBank/DDBJ databases">
        <title>Determination and structural analysis of whole genome sequence of Sarocladium strictum F4-1.</title>
        <authorList>
            <person name="Hu L."/>
            <person name="Jiang Y."/>
        </authorList>
    </citation>
    <scope>NUCLEOTIDE SEQUENCE</scope>
    <source>
        <strain evidence="15">F4-1</strain>
    </source>
</reference>
<dbReference type="EMBL" id="JAPDFR010000005">
    <property type="protein sequence ID" value="KAK0386757.1"/>
    <property type="molecule type" value="Genomic_DNA"/>
</dbReference>
<protein>
    <recommendedName>
        <fullName evidence="10">ATP-dependent RNA helicase</fullName>
        <ecNumber evidence="10">3.6.4.13</ecNumber>
    </recommendedName>
</protein>
<dbReference type="PANTHER" id="PTHR24031">
    <property type="entry name" value="RNA HELICASE"/>
    <property type="match status" value="1"/>
</dbReference>
<keyword evidence="5 9" id="KW-0347">Helicase</keyword>
<dbReference type="CDD" id="cd18787">
    <property type="entry name" value="SF2_C_DEAD"/>
    <property type="match status" value="1"/>
</dbReference>
<feature type="region of interest" description="Disordered" evidence="11">
    <location>
        <begin position="76"/>
        <end position="197"/>
    </location>
</feature>
<dbReference type="PROSITE" id="PS51195">
    <property type="entry name" value="Q_MOTIF"/>
    <property type="match status" value="1"/>
</dbReference>
<evidence type="ECO:0000256" key="5">
    <source>
        <dbReference type="ARBA" id="ARBA00022806"/>
    </source>
</evidence>
<organism evidence="15 16">
    <name type="scientific">Sarocladium strictum</name>
    <name type="common">Black bundle disease fungus</name>
    <name type="synonym">Acremonium strictum</name>
    <dbReference type="NCBI Taxonomy" id="5046"/>
    <lineage>
        <taxon>Eukaryota</taxon>
        <taxon>Fungi</taxon>
        <taxon>Dikarya</taxon>
        <taxon>Ascomycota</taxon>
        <taxon>Pezizomycotina</taxon>
        <taxon>Sordariomycetes</taxon>
        <taxon>Hypocreomycetidae</taxon>
        <taxon>Hypocreales</taxon>
        <taxon>Sarocladiaceae</taxon>
        <taxon>Sarocladium</taxon>
    </lineage>
</organism>
<dbReference type="GO" id="GO:0003724">
    <property type="term" value="F:RNA helicase activity"/>
    <property type="evidence" value="ECO:0007669"/>
    <property type="project" value="UniProtKB-EC"/>
</dbReference>
<comment type="similarity">
    <text evidence="9">Belongs to the DEAD box helicase family.</text>
</comment>
<feature type="region of interest" description="Disordered" evidence="11">
    <location>
        <begin position="708"/>
        <end position="728"/>
    </location>
</feature>
<dbReference type="GO" id="GO:0006364">
    <property type="term" value="P:rRNA processing"/>
    <property type="evidence" value="ECO:0007669"/>
    <property type="project" value="UniProtKB-KW"/>
</dbReference>
<keyword evidence="2" id="KW-0698">rRNA processing</keyword>
<feature type="compositionally biased region" description="Basic and acidic residues" evidence="11">
    <location>
        <begin position="88"/>
        <end position="97"/>
    </location>
</feature>
<dbReference type="InterPro" id="IPR000629">
    <property type="entry name" value="RNA-helicase_DEAD-box_CS"/>
</dbReference>
<evidence type="ECO:0000256" key="9">
    <source>
        <dbReference type="RuleBase" id="RU000492"/>
    </source>
</evidence>
<evidence type="ECO:0000313" key="15">
    <source>
        <dbReference type="EMBL" id="KAK0386757.1"/>
    </source>
</evidence>
<evidence type="ECO:0000259" key="14">
    <source>
        <dbReference type="PROSITE" id="PS51195"/>
    </source>
</evidence>
<dbReference type="PROSITE" id="PS51192">
    <property type="entry name" value="HELICASE_ATP_BIND_1"/>
    <property type="match status" value="1"/>
</dbReference>
<proteinExistence type="inferred from homology"/>
<feature type="compositionally biased region" description="Basic residues" evidence="11">
    <location>
        <begin position="1"/>
        <end position="10"/>
    </location>
</feature>
<evidence type="ECO:0000256" key="7">
    <source>
        <dbReference type="ARBA" id="ARBA00022884"/>
    </source>
</evidence>
<evidence type="ECO:0000259" key="13">
    <source>
        <dbReference type="PROSITE" id="PS51194"/>
    </source>
</evidence>
<feature type="short sequence motif" description="Q motif" evidence="8">
    <location>
        <begin position="220"/>
        <end position="248"/>
    </location>
</feature>
<feature type="compositionally biased region" description="Basic and acidic residues" evidence="11">
    <location>
        <begin position="162"/>
        <end position="185"/>
    </location>
</feature>
<feature type="region of interest" description="Disordered" evidence="11">
    <location>
        <begin position="1"/>
        <end position="45"/>
    </location>
</feature>
<feature type="region of interest" description="Disordered" evidence="11">
    <location>
        <begin position="403"/>
        <end position="430"/>
    </location>
</feature>
<evidence type="ECO:0000313" key="16">
    <source>
        <dbReference type="Proteomes" id="UP001175261"/>
    </source>
</evidence>
<evidence type="ECO:0000256" key="11">
    <source>
        <dbReference type="SAM" id="MobiDB-lite"/>
    </source>
</evidence>
<dbReference type="GO" id="GO:0003723">
    <property type="term" value="F:RNA binding"/>
    <property type="evidence" value="ECO:0007669"/>
    <property type="project" value="UniProtKB-UniRule"/>
</dbReference>
<comment type="function">
    <text evidence="10">RNA helicase.</text>
</comment>
<dbReference type="SMART" id="SM00487">
    <property type="entry name" value="DEXDc"/>
    <property type="match status" value="1"/>
</dbReference>
<dbReference type="PROSITE" id="PS51194">
    <property type="entry name" value="HELICASE_CTER"/>
    <property type="match status" value="1"/>
</dbReference>
<evidence type="ECO:0000256" key="4">
    <source>
        <dbReference type="ARBA" id="ARBA00022801"/>
    </source>
</evidence>
<dbReference type="InterPro" id="IPR001650">
    <property type="entry name" value="Helicase_C-like"/>
</dbReference>
<dbReference type="Gene3D" id="3.40.50.300">
    <property type="entry name" value="P-loop containing nucleotide triphosphate hydrolases"/>
    <property type="match status" value="2"/>
</dbReference>
<evidence type="ECO:0000256" key="6">
    <source>
        <dbReference type="ARBA" id="ARBA00022840"/>
    </source>
</evidence>
<evidence type="ECO:0000259" key="12">
    <source>
        <dbReference type="PROSITE" id="PS51192"/>
    </source>
</evidence>
<comment type="catalytic activity">
    <reaction evidence="10">
        <text>ATP + H2O = ADP + phosphate + H(+)</text>
        <dbReference type="Rhea" id="RHEA:13065"/>
        <dbReference type="ChEBI" id="CHEBI:15377"/>
        <dbReference type="ChEBI" id="CHEBI:15378"/>
        <dbReference type="ChEBI" id="CHEBI:30616"/>
        <dbReference type="ChEBI" id="CHEBI:43474"/>
        <dbReference type="ChEBI" id="CHEBI:456216"/>
        <dbReference type="EC" id="3.6.4.13"/>
    </reaction>
</comment>
<feature type="domain" description="DEAD-box RNA helicase Q" evidence="14">
    <location>
        <begin position="220"/>
        <end position="248"/>
    </location>
</feature>
<keyword evidence="3 9" id="KW-0547">Nucleotide-binding</keyword>
<sequence length="792" mass="86341">MAPEAKKRKLQSANTPASKRPKNHTKPAKASAKKSQKQGQTVPRKVVDASALAWESLGEDFGGLEVIRNVKVIRNGDRVQFSVAESGNDDKDTKTTTDTESNNITDNDTHDEGESFEGFGDDDLEGQAGHSNDPSDREAGLASSVSEEVDRGRKQKQSQKQQKPEQKKKTGKDKEQENGRVDGSKKGVQKSASQGNAFGALANVDESAGEEDDGPEVDMKAWAALTLSQPMLSAVAALKFAKPTKIQAEAVPEIMAGEDVIGKAQTGSGKTLAFGIPMVEKWLELREAPSYERKGPLAVVLSPTRELAKQLGDHMKALCNGLPGNAPYVCVVTGGLSIQKQQRQLEKADIVVGTPGRLWEVLEGDMKLQDAFTRLRFLVVDEADRIFKAGQFKEVEDILGALDKKDPEADEDSSSDEEEDDEEDGDDGKPARQTLVFSATFDKNLQTKLAGKLKFGGKKEDNSMEYLLKSLKFRRQPKFIDVNPVSQMATGLREGLIECGAMEKDLHLYAAMVLNPNRRTLVFTNSISAVRRLTPLLQNLNLPALPLHSQMAQKARLRSIERFSTARSTVLVATDVAARGLDIKDVEQVVHYHVPRTADTYIHRSGRTARGESSGVSILLCAPDEVIPTRRLAAKVHAQRSNGGSKDHLIQTLPLNRTILTRLKPRVDLAKKLADAVLAKEKGNGDDAWLRNAAEDLGVEYDPEEFEGAELGHGGRGGGRKKKEKEARSLTKAEMGALRAQLREELSRRVNLGVSEKYITGGRVDVAALLREKERATVGGLFLGGEGLGLDL</sequence>
<keyword evidence="7 10" id="KW-0694">RNA-binding</keyword>
<evidence type="ECO:0000256" key="3">
    <source>
        <dbReference type="ARBA" id="ARBA00022741"/>
    </source>
</evidence>
<dbReference type="InterPro" id="IPR014001">
    <property type="entry name" value="Helicase_ATP-bd"/>
</dbReference>
<keyword evidence="16" id="KW-1185">Reference proteome</keyword>
<evidence type="ECO:0000256" key="8">
    <source>
        <dbReference type="PROSITE-ProRule" id="PRU00552"/>
    </source>
</evidence>
<dbReference type="Pfam" id="PF00271">
    <property type="entry name" value="Helicase_C"/>
    <property type="match status" value="1"/>
</dbReference>
<accession>A0AA39GIM4</accession>
<dbReference type="GO" id="GO:0005524">
    <property type="term" value="F:ATP binding"/>
    <property type="evidence" value="ECO:0007669"/>
    <property type="project" value="UniProtKB-UniRule"/>
</dbReference>
<keyword evidence="4 9" id="KW-0378">Hydrolase</keyword>
<dbReference type="PROSITE" id="PS00039">
    <property type="entry name" value="DEAD_ATP_HELICASE"/>
    <property type="match status" value="1"/>
</dbReference>
<feature type="compositionally biased region" description="Acidic residues" evidence="11">
    <location>
        <begin position="114"/>
        <end position="125"/>
    </location>
</feature>
<comment type="domain">
    <text evidence="10">The Q motif is unique to and characteristic of the DEAD box family of RNA helicases and controls ATP binding and hydrolysis.</text>
</comment>
<keyword evidence="6 9" id="KW-0067">ATP-binding</keyword>
<dbReference type="Proteomes" id="UP001175261">
    <property type="component" value="Unassembled WGS sequence"/>
</dbReference>
<feature type="compositionally biased region" description="Acidic residues" evidence="11">
    <location>
        <begin position="408"/>
        <end position="426"/>
    </location>
</feature>
<dbReference type="SMART" id="SM00490">
    <property type="entry name" value="HELICc"/>
    <property type="match status" value="1"/>
</dbReference>
<dbReference type="InterPro" id="IPR011545">
    <property type="entry name" value="DEAD/DEAH_box_helicase_dom"/>
</dbReference>